<dbReference type="NCBIfam" id="TIGR00486">
    <property type="entry name" value="YbgI_SA1388"/>
    <property type="match status" value="1"/>
</dbReference>
<evidence type="ECO:0000313" key="4">
    <source>
        <dbReference type="EMBL" id="WPU63685.1"/>
    </source>
</evidence>
<gene>
    <name evidence="4" type="ORF">SOO65_13400</name>
</gene>
<proteinExistence type="inferred from homology"/>
<reference evidence="4 5" key="1">
    <citation type="submission" date="2023-11" db="EMBL/GenBank/DDBJ databases">
        <title>Peredibacter starrii A3.12.</title>
        <authorList>
            <person name="Mitchell R.J."/>
        </authorList>
    </citation>
    <scope>NUCLEOTIDE SEQUENCE [LARGE SCALE GENOMIC DNA]</scope>
    <source>
        <strain evidence="4 5">A3.12</strain>
    </source>
</reference>
<feature type="binding site" evidence="3">
    <location>
        <position position="223"/>
    </location>
    <ligand>
        <name>a divalent metal cation</name>
        <dbReference type="ChEBI" id="CHEBI:60240"/>
        <label>1</label>
    </ligand>
</feature>
<sequence>MAQTQLNLVNYFNQLLTPGLFEDYAPNGLQVEGKTTLKRLAFAVSATQDSIQKAIAWGADGLVVHHGIFWKHQGARTITGGWGERVKLCVKNDLNLFGYHLPLDAHPEVGNAAAVANELKLVSQAPFALHKRQPLGIKGEFTTPLSASELKTKLATILNHQVILASPDETKQVKTIGIITGGANNEWIKSLEDGLDAYLTGEISEYNWHDSIEAGIHYYAGGHHATERFGTIALMNRVKKDLPDLEVTFFDSENPA</sequence>
<dbReference type="Proteomes" id="UP001324634">
    <property type="component" value="Chromosome"/>
</dbReference>
<evidence type="ECO:0000256" key="2">
    <source>
        <dbReference type="ARBA" id="ARBA00022723"/>
    </source>
</evidence>
<dbReference type="AlphaFoldDB" id="A0AAX4HKD0"/>
<dbReference type="KEGG" id="psti:SOO65_13400"/>
<dbReference type="EMBL" id="CP139487">
    <property type="protein sequence ID" value="WPU63685.1"/>
    <property type="molecule type" value="Genomic_DNA"/>
</dbReference>
<evidence type="ECO:0000256" key="3">
    <source>
        <dbReference type="PIRSR" id="PIRSR602678-1"/>
    </source>
</evidence>
<dbReference type="Pfam" id="PF01784">
    <property type="entry name" value="DUF34_NIF3"/>
    <property type="match status" value="1"/>
</dbReference>
<dbReference type="GO" id="GO:0005737">
    <property type="term" value="C:cytoplasm"/>
    <property type="evidence" value="ECO:0007669"/>
    <property type="project" value="TreeGrafter"/>
</dbReference>
<dbReference type="GO" id="GO:0046872">
    <property type="term" value="F:metal ion binding"/>
    <property type="evidence" value="ECO:0007669"/>
    <property type="project" value="UniProtKB-KW"/>
</dbReference>
<dbReference type="RefSeq" id="WP_321390835.1">
    <property type="nucleotide sequence ID" value="NZ_CP139487.1"/>
</dbReference>
<feature type="binding site" evidence="3">
    <location>
        <position position="227"/>
    </location>
    <ligand>
        <name>a divalent metal cation</name>
        <dbReference type="ChEBI" id="CHEBI:60240"/>
        <label>1</label>
    </ligand>
</feature>
<protein>
    <submittedName>
        <fullName evidence="4">Nif3-like dinuclear metal center hexameric protein</fullName>
    </submittedName>
</protein>
<dbReference type="InterPro" id="IPR002678">
    <property type="entry name" value="DUF34/NIF3"/>
</dbReference>
<dbReference type="Gene3D" id="3.40.1390.30">
    <property type="entry name" value="NIF3 (NGG1p interacting factor 3)-like"/>
    <property type="match status" value="2"/>
</dbReference>
<evidence type="ECO:0000313" key="5">
    <source>
        <dbReference type="Proteomes" id="UP001324634"/>
    </source>
</evidence>
<dbReference type="SUPFAM" id="SSF102705">
    <property type="entry name" value="NIF3 (NGG1p interacting factor 3)-like"/>
    <property type="match status" value="1"/>
</dbReference>
<dbReference type="InterPro" id="IPR036069">
    <property type="entry name" value="DUF34/NIF3_sf"/>
</dbReference>
<organism evidence="4 5">
    <name type="scientific">Peredibacter starrii</name>
    <dbReference type="NCBI Taxonomy" id="28202"/>
    <lineage>
        <taxon>Bacteria</taxon>
        <taxon>Pseudomonadati</taxon>
        <taxon>Bdellovibrionota</taxon>
        <taxon>Bacteriovoracia</taxon>
        <taxon>Bacteriovoracales</taxon>
        <taxon>Bacteriovoracaceae</taxon>
        <taxon>Peredibacter</taxon>
    </lineage>
</organism>
<keyword evidence="2 3" id="KW-0479">Metal-binding</keyword>
<dbReference type="PANTHER" id="PTHR13799">
    <property type="entry name" value="NGG1 INTERACTING FACTOR 3"/>
    <property type="match status" value="1"/>
</dbReference>
<keyword evidence="5" id="KW-1185">Reference proteome</keyword>
<dbReference type="PANTHER" id="PTHR13799:SF14">
    <property type="entry name" value="GTP CYCLOHYDROLASE 1 TYPE 2 HOMOLOG"/>
    <property type="match status" value="1"/>
</dbReference>
<feature type="binding site" evidence="3">
    <location>
        <position position="65"/>
    </location>
    <ligand>
        <name>a divalent metal cation</name>
        <dbReference type="ChEBI" id="CHEBI:60240"/>
        <label>1</label>
    </ligand>
</feature>
<comment type="similarity">
    <text evidence="1">Belongs to the GTP cyclohydrolase I type 2/NIF3 family.</text>
</comment>
<accession>A0AAX4HKD0</accession>
<feature type="binding site" evidence="3">
    <location>
        <position position="66"/>
    </location>
    <ligand>
        <name>a divalent metal cation</name>
        <dbReference type="ChEBI" id="CHEBI:60240"/>
        <label>1</label>
    </ligand>
</feature>
<evidence type="ECO:0000256" key="1">
    <source>
        <dbReference type="ARBA" id="ARBA00006964"/>
    </source>
</evidence>
<name>A0AAX4HKD0_9BACT</name>
<feature type="binding site" evidence="3">
    <location>
        <position position="104"/>
    </location>
    <ligand>
        <name>a divalent metal cation</name>
        <dbReference type="ChEBI" id="CHEBI:60240"/>
        <label>1</label>
    </ligand>
</feature>